<dbReference type="EMBL" id="AAYLMQ010000008">
    <property type="protein sequence ID" value="EGY2376664.1"/>
    <property type="molecule type" value="Genomic_DNA"/>
</dbReference>
<dbReference type="RefSeq" id="WP_322546814.1">
    <property type="nucleotide sequence ID" value="NZ_CP140420.1"/>
</dbReference>
<proteinExistence type="predicted"/>
<evidence type="ECO:0008006" key="2">
    <source>
        <dbReference type="Google" id="ProtNLM"/>
    </source>
</evidence>
<sequence>MIDPSIITRGAEQAQLQQQQNMEMLGNLGGALGQMVLGRRINQMRQLNTPAKQQAFANNSIFSPQLNQVLQSDQATAQKNALDLLKAQAEIGKTNSEATKNNAQAGGFTLDNSQKLLSAADRALTAAAQSGNPLAAKLALSNAAKAGAITPEMYEQYNSQIDILSTQPEALKQFAQNLVLSNAKDPDKYLFSTADNQLDNQTQLDIAEANRQFDYEKLKSDDQYRRDALGQDKILAEQKIALERGDFETMTGTDGKAYAVYKDGRVEPLLLKSGEAFTPQPKGTNKETQLQMIKRKESAQNHVSASAQAASGATLAANIANRYVQGGYNPAKFALESKIPGTEAYGIAKDLESLKSNAFLSRADQMRGLGALTETEGARLISSVSPLDPMQSSEKFLTDLKNVANTFRDISKSNRDKAQLYANPNGNITNPTVAPAESTEQNVTIPKGAYMTLSDVKASAKNAGISVEDAIQRLQSKGVTIR</sequence>
<dbReference type="AlphaFoldDB" id="A0A9P2L5R8"/>
<comment type="caution">
    <text evidence="1">The sequence shown here is derived from an EMBL/GenBank/DDBJ whole genome shotgun (WGS) entry which is preliminary data.</text>
</comment>
<organism evidence="1">
    <name type="scientific">Acinetobacter baumannii</name>
    <dbReference type="NCBI Taxonomy" id="470"/>
    <lineage>
        <taxon>Bacteria</taxon>
        <taxon>Pseudomonadati</taxon>
        <taxon>Pseudomonadota</taxon>
        <taxon>Gammaproteobacteria</taxon>
        <taxon>Moraxellales</taxon>
        <taxon>Moraxellaceae</taxon>
        <taxon>Acinetobacter</taxon>
        <taxon>Acinetobacter calcoaceticus/baumannii complex</taxon>
    </lineage>
</organism>
<accession>A0A9P2L5R8</accession>
<gene>
    <name evidence="1" type="ORF">JHZ39_000997</name>
</gene>
<protein>
    <recommendedName>
        <fullName evidence="2">DNA transfer protein</fullName>
    </recommendedName>
</protein>
<evidence type="ECO:0000313" key="1">
    <source>
        <dbReference type="EMBL" id="EGY2376664.1"/>
    </source>
</evidence>
<reference evidence="1" key="1">
    <citation type="submission" date="2020-12" db="EMBL/GenBank/DDBJ databases">
        <authorList>
            <consortium name="Clinical and Environmental Microbiology Branch: Whole genome sequencing antimicrobial resistance pathogens in the healthcare setting"/>
        </authorList>
    </citation>
    <scope>NUCLEOTIDE SEQUENCE</scope>
    <source>
        <strain evidence="1">2018HL-00813</strain>
    </source>
</reference>
<name>A0A9P2L5R8_ACIBA</name>